<dbReference type="Gene3D" id="3.40.50.300">
    <property type="entry name" value="P-loop containing nucleotide triphosphate hydrolases"/>
    <property type="match status" value="1"/>
</dbReference>
<dbReference type="EMBL" id="SLWF01000011">
    <property type="protein sequence ID" value="TCN84618.1"/>
    <property type="molecule type" value="Genomic_DNA"/>
</dbReference>
<evidence type="ECO:0000256" key="3">
    <source>
        <dbReference type="ARBA" id="ARBA00022741"/>
    </source>
</evidence>
<dbReference type="PROSITE" id="PS00211">
    <property type="entry name" value="ABC_TRANSPORTER_1"/>
    <property type="match status" value="1"/>
</dbReference>
<feature type="region of interest" description="Disordered" evidence="5">
    <location>
        <begin position="238"/>
        <end position="266"/>
    </location>
</feature>
<dbReference type="InterPro" id="IPR003439">
    <property type="entry name" value="ABC_transporter-like_ATP-bd"/>
</dbReference>
<evidence type="ECO:0000259" key="6">
    <source>
        <dbReference type="PROSITE" id="PS50893"/>
    </source>
</evidence>
<dbReference type="InterPro" id="IPR003593">
    <property type="entry name" value="AAA+_ATPase"/>
</dbReference>
<dbReference type="InterPro" id="IPR027417">
    <property type="entry name" value="P-loop_NTPase"/>
</dbReference>
<evidence type="ECO:0000313" key="8">
    <source>
        <dbReference type="Proteomes" id="UP000294832"/>
    </source>
</evidence>
<proteinExistence type="inferred from homology"/>
<dbReference type="GO" id="GO:0005524">
    <property type="term" value="F:ATP binding"/>
    <property type="evidence" value="ECO:0007669"/>
    <property type="project" value="UniProtKB-KW"/>
</dbReference>
<dbReference type="InterPro" id="IPR050095">
    <property type="entry name" value="ECF_ABC_transporter_ATP-bd"/>
</dbReference>
<dbReference type="GO" id="GO:0016887">
    <property type="term" value="F:ATP hydrolysis activity"/>
    <property type="evidence" value="ECO:0007669"/>
    <property type="project" value="InterPro"/>
</dbReference>
<dbReference type="PANTHER" id="PTHR43553">
    <property type="entry name" value="HEAVY METAL TRANSPORTER"/>
    <property type="match status" value="1"/>
</dbReference>
<comment type="similarity">
    <text evidence="1">Belongs to the ABC transporter superfamily.</text>
</comment>
<keyword evidence="2" id="KW-0813">Transport</keyword>
<keyword evidence="3" id="KW-0547">Nucleotide-binding</keyword>
<dbReference type="OrthoDB" id="9780942at2"/>
<reference evidence="7 8" key="1">
    <citation type="submission" date="2019-03" db="EMBL/GenBank/DDBJ databases">
        <title>Freshwater and sediment microbial communities from various areas in North America, analyzing microbe dynamics in response to fracking.</title>
        <authorList>
            <person name="Lamendella R."/>
        </authorList>
    </citation>
    <scope>NUCLEOTIDE SEQUENCE [LARGE SCALE GENOMIC DNA]</scope>
    <source>
        <strain evidence="7 8">74A</strain>
    </source>
</reference>
<dbReference type="SMART" id="SM00382">
    <property type="entry name" value="AAA"/>
    <property type="match status" value="1"/>
</dbReference>
<dbReference type="InterPro" id="IPR017871">
    <property type="entry name" value="ABC_transporter-like_CS"/>
</dbReference>
<dbReference type="CDD" id="cd03225">
    <property type="entry name" value="ABC_cobalt_CbiO_domain1"/>
    <property type="match status" value="1"/>
</dbReference>
<dbReference type="PANTHER" id="PTHR43553:SF24">
    <property type="entry name" value="ENERGY-COUPLING FACTOR TRANSPORTER ATP-BINDING PROTEIN ECFA1"/>
    <property type="match status" value="1"/>
</dbReference>
<evidence type="ECO:0000256" key="2">
    <source>
        <dbReference type="ARBA" id="ARBA00022448"/>
    </source>
</evidence>
<dbReference type="Pfam" id="PF00005">
    <property type="entry name" value="ABC_tran"/>
    <property type="match status" value="1"/>
</dbReference>
<comment type="caution">
    <text evidence="7">The sequence shown here is derived from an EMBL/GenBank/DDBJ whole genome shotgun (WGS) entry which is preliminary data.</text>
</comment>
<feature type="compositionally biased region" description="Basic and acidic residues" evidence="5">
    <location>
        <begin position="242"/>
        <end position="266"/>
    </location>
</feature>
<dbReference type="GO" id="GO:0043190">
    <property type="term" value="C:ATP-binding cassette (ABC) transporter complex"/>
    <property type="evidence" value="ECO:0007669"/>
    <property type="project" value="TreeGrafter"/>
</dbReference>
<organism evidence="7 8">
    <name type="scientific">Shewanella fodinae</name>
    <dbReference type="NCBI Taxonomy" id="552357"/>
    <lineage>
        <taxon>Bacteria</taxon>
        <taxon>Pseudomonadati</taxon>
        <taxon>Pseudomonadota</taxon>
        <taxon>Gammaproteobacteria</taxon>
        <taxon>Alteromonadales</taxon>
        <taxon>Shewanellaceae</taxon>
        <taxon>Shewanella</taxon>
    </lineage>
</organism>
<keyword evidence="8" id="KW-1185">Reference proteome</keyword>
<evidence type="ECO:0000313" key="7">
    <source>
        <dbReference type="EMBL" id="TCN84618.1"/>
    </source>
</evidence>
<protein>
    <submittedName>
        <fullName evidence="7">Cobalt/nickel transport system ATP-binding protein</fullName>
    </submittedName>
</protein>
<feature type="domain" description="ABC transporter" evidence="6">
    <location>
        <begin position="22"/>
        <end position="252"/>
    </location>
</feature>
<evidence type="ECO:0000256" key="4">
    <source>
        <dbReference type="ARBA" id="ARBA00022840"/>
    </source>
</evidence>
<dbReference type="AlphaFoldDB" id="A0A4R2FL84"/>
<accession>A0A4R2FL84</accession>
<gene>
    <name evidence="7" type="ORF">EDC91_11132</name>
</gene>
<evidence type="ECO:0000256" key="1">
    <source>
        <dbReference type="ARBA" id="ARBA00005417"/>
    </source>
</evidence>
<evidence type="ECO:0000256" key="5">
    <source>
        <dbReference type="SAM" id="MobiDB-lite"/>
    </source>
</evidence>
<dbReference type="SUPFAM" id="SSF52540">
    <property type="entry name" value="P-loop containing nucleoside triphosphate hydrolases"/>
    <property type="match status" value="1"/>
</dbReference>
<keyword evidence="4 7" id="KW-0067">ATP-binding</keyword>
<dbReference type="Proteomes" id="UP000294832">
    <property type="component" value="Unassembled WGS sequence"/>
</dbReference>
<dbReference type="GO" id="GO:0042626">
    <property type="term" value="F:ATPase-coupled transmembrane transporter activity"/>
    <property type="evidence" value="ECO:0007669"/>
    <property type="project" value="TreeGrafter"/>
</dbReference>
<sequence>MVSENIKQRDDRVTETSHSALLKVAGLGFAYAQKPVFSEVNFELYPGDRLALIGANGAGKSTLLRVLVGLAKPNSGSITAFGQHCVGEESFQRVRQRMGLLFQDSDDQLFCPTVLEDVAFGPLNQGLTAEQAIAKAQTTLASLGMAQFAERITYRLSGGEKRMVALATVLAMSPEILLLDEPTNGLDAAAEERLLQHLQALPQAMIIVSHDRAVLERLANRAVILQSGQLDAAVMHRHPHQHAHEHLHVHPSSEVEAGKHGDKEHH</sequence>
<dbReference type="InterPro" id="IPR015856">
    <property type="entry name" value="ABC_transpr_CbiO/EcfA_su"/>
</dbReference>
<dbReference type="RefSeq" id="WP_133038834.1">
    <property type="nucleotide sequence ID" value="NZ_SLWF01000011.1"/>
</dbReference>
<dbReference type="PROSITE" id="PS50893">
    <property type="entry name" value="ABC_TRANSPORTER_2"/>
    <property type="match status" value="1"/>
</dbReference>
<name>A0A4R2FL84_9GAMM</name>